<evidence type="ECO:0000256" key="6">
    <source>
        <dbReference type="RuleBase" id="RU366058"/>
    </source>
</evidence>
<comment type="caution">
    <text evidence="8">The sequence shown here is derived from an EMBL/GenBank/DDBJ whole genome shotgun (WGS) entry which is preliminary data.</text>
</comment>
<dbReference type="PANTHER" id="PTHR12677">
    <property type="entry name" value="GOLGI APPARATUS MEMBRANE PROTEIN TVP38-RELATED"/>
    <property type="match status" value="1"/>
</dbReference>
<proteinExistence type="inferred from homology"/>
<evidence type="ECO:0000259" key="7">
    <source>
        <dbReference type="Pfam" id="PF09335"/>
    </source>
</evidence>
<name>A0A251WZL4_9RHOB</name>
<keyword evidence="4 6" id="KW-1133">Transmembrane helix</keyword>
<feature type="domain" description="VTT" evidence="7">
    <location>
        <begin position="73"/>
        <end position="190"/>
    </location>
</feature>
<dbReference type="EMBL" id="MSPP01000002">
    <property type="protein sequence ID" value="OUD09373.1"/>
    <property type="molecule type" value="Genomic_DNA"/>
</dbReference>
<feature type="transmembrane region" description="Helical" evidence="6">
    <location>
        <begin position="212"/>
        <end position="232"/>
    </location>
</feature>
<evidence type="ECO:0000256" key="4">
    <source>
        <dbReference type="ARBA" id="ARBA00022989"/>
    </source>
</evidence>
<dbReference type="PANTHER" id="PTHR12677:SF59">
    <property type="entry name" value="GOLGI APPARATUS MEMBRANE PROTEIN TVP38-RELATED"/>
    <property type="match status" value="1"/>
</dbReference>
<keyword evidence="3 6" id="KW-0812">Transmembrane</keyword>
<dbReference type="AlphaFoldDB" id="A0A251WZL4"/>
<feature type="transmembrane region" description="Helical" evidence="6">
    <location>
        <begin position="53"/>
        <end position="78"/>
    </location>
</feature>
<evidence type="ECO:0000313" key="9">
    <source>
        <dbReference type="Proteomes" id="UP000194664"/>
    </source>
</evidence>
<keyword evidence="5 6" id="KW-0472">Membrane</keyword>
<gene>
    <name evidence="8" type="ORF">BVC71_05830</name>
</gene>
<dbReference type="InterPro" id="IPR015414">
    <property type="entry name" value="TMEM64"/>
</dbReference>
<organism evidence="8 9">
    <name type="scientific">Marivivens niveibacter</name>
    <dbReference type="NCBI Taxonomy" id="1930667"/>
    <lineage>
        <taxon>Bacteria</taxon>
        <taxon>Pseudomonadati</taxon>
        <taxon>Pseudomonadota</taxon>
        <taxon>Alphaproteobacteria</taxon>
        <taxon>Rhodobacterales</taxon>
        <taxon>Paracoccaceae</taxon>
        <taxon>Marivivens group</taxon>
        <taxon>Marivivens</taxon>
    </lineage>
</organism>
<accession>A0A251WZL4</accession>
<dbReference type="Pfam" id="PF09335">
    <property type="entry name" value="VTT_dom"/>
    <property type="match status" value="1"/>
</dbReference>
<reference evidence="8 9" key="1">
    <citation type="submission" date="2016-12" db="EMBL/GenBank/DDBJ databases">
        <title>The draft genome sequence of HSLHS2.</title>
        <authorList>
            <person name="Hu D."/>
            <person name="Wang L."/>
            <person name="Shao Z."/>
        </authorList>
    </citation>
    <scope>NUCLEOTIDE SEQUENCE [LARGE SCALE GENOMIC DNA]</scope>
    <source>
        <strain evidence="8">MCCC 1A06712</strain>
    </source>
</reference>
<dbReference type="RefSeq" id="WP_086450725.1">
    <property type="nucleotide sequence ID" value="NZ_MSPP01000002.1"/>
</dbReference>
<dbReference type="Proteomes" id="UP000194664">
    <property type="component" value="Unassembled WGS sequence"/>
</dbReference>
<evidence type="ECO:0000256" key="2">
    <source>
        <dbReference type="ARBA" id="ARBA00022475"/>
    </source>
</evidence>
<evidence type="ECO:0000256" key="3">
    <source>
        <dbReference type="ARBA" id="ARBA00022692"/>
    </source>
</evidence>
<dbReference type="OrthoDB" id="9779114at2"/>
<comment type="subcellular location">
    <subcellularLocation>
        <location evidence="1 6">Cell membrane</location>
        <topology evidence="1 6">Multi-pass membrane protein</topology>
    </subcellularLocation>
</comment>
<sequence length="239" mass="25401">MALSHPFLRRMPLILIVLGVVAAAWLLRGVVSFETLKQNRDALIGYRDAAPILSVAVFIGIYAMATAFSIPGATIITLTGGFLFNTFPGALFNITGATIGAVILFLAARWGLGDRLAAKMDVSQGRVKKIKEGIDANQWSMLFLIRLVPAVPFFVANLIPAFVGVPLHRFVVSTALGIVPGAVVYTSVGAGLGAVFDRGGTPDLGIIFEPAVFWPLIGLSCLAVLPVIIKMIRGKDITQ</sequence>
<keyword evidence="2 6" id="KW-1003">Cell membrane</keyword>
<comment type="similarity">
    <text evidence="6">Belongs to the TVP38/TMEM64 family.</text>
</comment>
<feature type="transmembrane region" description="Helical" evidence="6">
    <location>
        <begin position="170"/>
        <end position="192"/>
    </location>
</feature>
<evidence type="ECO:0000256" key="1">
    <source>
        <dbReference type="ARBA" id="ARBA00004651"/>
    </source>
</evidence>
<protein>
    <recommendedName>
        <fullName evidence="6">TVP38/TMEM64 family membrane protein</fullName>
    </recommendedName>
</protein>
<dbReference type="GO" id="GO:0005886">
    <property type="term" value="C:plasma membrane"/>
    <property type="evidence" value="ECO:0007669"/>
    <property type="project" value="UniProtKB-SubCell"/>
</dbReference>
<evidence type="ECO:0000256" key="5">
    <source>
        <dbReference type="ARBA" id="ARBA00023136"/>
    </source>
</evidence>
<dbReference type="InterPro" id="IPR032816">
    <property type="entry name" value="VTT_dom"/>
</dbReference>
<feature type="transmembrane region" description="Helical" evidence="6">
    <location>
        <begin position="143"/>
        <end position="163"/>
    </location>
</feature>
<keyword evidence="9" id="KW-1185">Reference proteome</keyword>
<evidence type="ECO:0000313" key="8">
    <source>
        <dbReference type="EMBL" id="OUD09373.1"/>
    </source>
</evidence>
<feature type="transmembrane region" description="Helical" evidence="6">
    <location>
        <begin position="90"/>
        <end position="112"/>
    </location>
</feature>